<dbReference type="InterPro" id="IPR036397">
    <property type="entry name" value="RNaseH_sf"/>
</dbReference>
<dbReference type="Gene3D" id="3.30.420.10">
    <property type="entry name" value="Ribonuclease H-like superfamily/Ribonuclease H"/>
    <property type="match status" value="1"/>
</dbReference>
<name>A0A9N9FXZ5_9GLOM</name>
<evidence type="ECO:0000313" key="10">
    <source>
        <dbReference type="EMBL" id="CAG8564066.1"/>
    </source>
</evidence>
<keyword evidence="11" id="KW-1185">Reference proteome</keyword>
<keyword evidence="4 7" id="KW-0239">DNA-directed DNA polymerase</keyword>
<feature type="non-terminal residue" evidence="10">
    <location>
        <position position="1"/>
    </location>
</feature>
<keyword evidence="7" id="KW-0235">DNA replication</keyword>
<dbReference type="SUPFAM" id="SSF53098">
    <property type="entry name" value="Ribonuclease H-like"/>
    <property type="match status" value="2"/>
</dbReference>
<keyword evidence="5 7" id="KW-0238">DNA-binding</keyword>
<dbReference type="GO" id="GO:0045004">
    <property type="term" value="P:DNA replication proofreading"/>
    <property type="evidence" value="ECO:0007669"/>
    <property type="project" value="TreeGrafter"/>
</dbReference>
<dbReference type="InterPro" id="IPR043502">
    <property type="entry name" value="DNA/RNA_pol_sf"/>
</dbReference>
<evidence type="ECO:0000256" key="3">
    <source>
        <dbReference type="ARBA" id="ARBA00022695"/>
    </source>
</evidence>
<dbReference type="Pfam" id="PF00136">
    <property type="entry name" value="DNA_pol_B"/>
    <property type="match status" value="1"/>
</dbReference>
<dbReference type="GO" id="GO:0043625">
    <property type="term" value="C:delta DNA polymerase complex"/>
    <property type="evidence" value="ECO:0007669"/>
    <property type="project" value="TreeGrafter"/>
</dbReference>
<dbReference type="Pfam" id="PF03104">
    <property type="entry name" value="DNA_pol_B_exo1"/>
    <property type="match status" value="1"/>
</dbReference>
<dbReference type="Gene3D" id="3.30.342.10">
    <property type="entry name" value="DNA Polymerase, chain B, domain 1"/>
    <property type="match status" value="1"/>
</dbReference>
<evidence type="ECO:0000313" key="11">
    <source>
        <dbReference type="Proteomes" id="UP000789396"/>
    </source>
</evidence>
<dbReference type="GO" id="GO:0000166">
    <property type="term" value="F:nucleotide binding"/>
    <property type="evidence" value="ECO:0007669"/>
    <property type="project" value="InterPro"/>
</dbReference>
<dbReference type="InterPro" id="IPR050240">
    <property type="entry name" value="DNA_pol_type-B"/>
</dbReference>
<evidence type="ECO:0000256" key="6">
    <source>
        <dbReference type="ARBA" id="ARBA00049244"/>
    </source>
</evidence>
<keyword evidence="3 7" id="KW-0548">Nucleotidyltransferase</keyword>
<dbReference type="PANTHER" id="PTHR10322">
    <property type="entry name" value="DNA POLYMERASE CATALYTIC SUBUNIT"/>
    <property type="match status" value="1"/>
</dbReference>
<dbReference type="GO" id="GO:0008296">
    <property type="term" value="F:3'-5'-DNA exonuclease activity"/>
    <property type="evidence" value="ECO:0007669"/>
    <property type="project" value="TreeGrafter"/>
</dbReference>
<dbReference type="GO" id="GO:0006297">
    <property type="term" value="P:nucleotide-excision repair, DNA gap filling"/>
    <property type="evidence" value="ECO:0007669"/>
    <property type="project" value="TreeGrafter"/>
</dbReference>
<dbReference type="GO" id="GO:0003887">
    <property type="term" value="F:DNA-directed DNA polymerase activity"/>
    <property type="evidence" value="ECO:0007669"/>
    <property type="project" value="UniProtKB-KW"/>
</dbReference>
<dbReference type="OrthoDB" id="2414538at2759"/>
<feature type="domain" description="DNA-directed DNA polymerase family B exonuclease" evidence="9">
    <location>
        <begin position="99"/>
        <end position="182"/>
    </location>
</feature>
<evidence type="ECO:0000256" key="2">
    <source>
        <dbReference type="ARBA" id="ARBA00022679"/>
    </source>
</evidence>
<feature type="domain" description="DNA-directed DNA polymerase family B multifunctional" evidence="8">
    <location>
        <begin position="208"/>
        <end position="430"/>
    </location>
</feature>
<gene>
    <name evidence="10" type="ORF">RFULGI_LOCUS5183</name>
</gene>
<dbReference type="GO" id="GO:0003677">
    <property type="term" value="F:DNA binding"/>
    <property type="evidence" value="ECO:0007669"/>
    <property type="project" value="UniProtKB-KW"/>
</dbReference>
<protein>
    <recommendedName>
        <fullName evidence="7">DNA polymerase</fullName>
        <ecNumber evidence="7">2.7.7.7</ecNumber>
    </recommendedName>
</protein>
<dbReference type="InterPro" id="IPR006133">
    <property type="entry name" value="DNA-dir_DNA_pol_B_exonuc"/>
</dbReference>
<dbReference type="InterPro" id="IPR017964">
    <property type="entry name" value="DNA-dir_DNA_pol_B_CS"/>
</dbReference>
<dbReference type="InterPro" id="IPR006134">
    <property type="entry name" value="DNA-dir_DNA_pol_B_multi_dom"/>
</dbReference>
<dbReference type="PRINTS" id="PR00106">
    <property type="entry name" value="DNAPOLB"/>
</dbReference>
<evidence type="ECO:0000256" key="4">
    <source>
        <dbReference type="ARBA" id="ARBA00022932"/>
    </source>
</evidence>
<comment type="catalytic activity">
    <reaction evidence="6 7">
        <text>DNA(n) + a 2'-deoxyribonucleoside 5'-triphosphate = DNA(n+1) + diphosphate</text>
        <dbReference type="Rhea" id="RHEA:22508"/>
        <dbReference type="Rhea" id="RHEA-COMP:17339"/>
        <dbReference type="Rhea" id="RHEA-COMP:17340"/>
        <dbReference type="ChEBI" id="CHEBI:33019"/>
        <dbReference type="ChEBI" id="CHEBI:61560"/>
        <dbReference type="ChEBI" id="CHEBI:173112"/>
        <dbReference type="EC" id="2.7.7.7"/>
    </reaction>
</comment>
<evidence type="ECO:0000259" key="9">
    <source>
        <dbReference type="Pfam" id="PF03104"/>
    </source>
</evidence>
<dbReference type="SMART" id="SM00486">
    <property type="entry name" value="POLBc"/>
    <property type="match status" value="1"/>
</dbReference>
<dbReference type="InterPro" id="IPR012337">
    <property type="entry name" value="RNaseH-like_sf"/>
</dbReference>
<proteinExistence type="inferred from homology"/>
<keyword evidence="2 7" id="KW-0808">Transferase</keyword>
<evidence type="ECO:0000259" key="8">
    <source>
        <dbReference type="Pfam" id="PF00136"/>
    </source>
</evidence>
<evidence type="ECO:0000256" key="1">
    <source>
        <dbReference type="ARBA" id="ARBA00005755"/>
    </source>
</evidence>
<dbReference type="Proteomes" id="UP000789396">
    <property type="component" value="Unassembled WGS sequence"/>
</dbReference>
<organism evidence="10 11">
    <name type="scientific">Racocetra fulgida</name>
    <dbReference type="NCBI Taxonomy" id="60492"/>
    <lineage>
        <taxon>Eukaryota</taxon>
        <taxon>Fungi</taxon>
        <taxon>Fungi incertae sedis</taxon>
        <taxon>Mucoromycota</taxon>
        <taxon>Glomeromycotina</taxon>
        <taxon>Glomeromycetes</taxon>
        <taxon>Diversisporales</taxon>
        <taxon>Gigasporaceae</taxon>
        <taxon>Racocetra</taxon>
    </lineage>
</organism>
<feature type="non-terminal residue" evidence="10">
    <location>
        <position position="431"/>
    </location>
</feature>
<dbReference type="AlphaFoldDB" id="A0A9N9FXZ5"/>
<dbReference type="GO" id="GO:0006287">
    <property type="term" value="P:base-excision repair, gap-filling"/>
    <property type="evidence" value="ECO:0007669"/>
    <property type="project" value="TreeGrafter"/>
</dbReference>
<dbReference type="InterPro" id="IPR006172">
    <property type="entry name" value="DNA-dir_DNA_pol_B"/>
</dbReference>
<comment type="similarity">
    <text evidence="1 7">Belongs to the DNA polymerase type-B family.</text>
</comment>
<reference evidence="10" key="1">
    <citation type="submission" date="2021-06" db="EMBL/GenBank/DDBJ databases">
        <authorList>
            <person name="Kallberg Y."/>
            <person name="Tangrot J."/>
            <person name="Rosling A."/>
        </authorList>
    </citation>
    <scope>NUCLEOTIDE SEQUENCE</scope>
    <source>
        <strain evidence="10">IN212</strain>
    </source>
</reference>
<dbReference type="InterPro" id="IPR023211">
    <property type="entry name" value="DNA_pol_palm_dom_sf"/>
</dbReference>
<dbReference type="SUPFAM" id="SSF56672">
    <property type="entry name" value="DNA/RNA polymerases"/>
    <property type="match status" value="1"/>
</dbReference>
<sequence>MEAQESTGRTQIWARPNIPVLCYVKGFLPYFYIPAPNGFKSGDVAEFKSSLEQEISSGGRELLNKIEVKFKETIQGYHGKQKCPFLKLSFVDTKTLNVARRIVEDGKFTFKGREITEMTFESNLKYVLRFMIDCKLISHPPEGNWLKIAPLRILSFDIECAGRKGIFPEATQDPVIQIANMDAYLPQRLMDKLMCLINYLEMARVTGVPFNYLLSRGQQIKVISQLYRKAIEQDFVIPARKNVEGTDEPFEGATVIDPEKGFYNVPITTLDFSSLYPSIMMAHNLCYTTMVDQREIDNLNLKNDSDYIITPYQSGDIFTTRRLLPSILEDLLSARKKAKADLKNETDPFKRAVLDGLYGFTGASAGQMPCLEISASVTAYGRQMIEQTKREVESRFTIENGYTHDAQVIYGDTDSVMVKFGVDNLVDAMKL</sequence>
<dbReference type="Gene3D" id="6.10.140.1540">
    <property type="match status" value="1"/>
</dbReference>
<evidence type="ECO:0000256" key="7">
    <source>
        <dbReference type="RuleBase" id="RU000442"/>
    </source>
</evidence>
<comment type="caution">
    <text evidence="10">The sequence shown here is derived from an EMBL/GenBank/DDBJ whole genome shotgun (WGS) entry which is preliminary data.</text>
</comment>
<dbReference type="PROSITE" id="PS00116">
    <property type="entry name" value="DNA_POLYMERASE_B"/>
    <property type="match status" value="1"/>
</dbReference>
<dbReference type="Gene3D" id="3.90.1600.10">
    <property type="entry name" value="Palm domain of DNA polymerase"/>
    <property type="match status" value="1"/>
</dbReference>
<accession>A0A9N9FXZ5</accession>
<dbReference type="PANTHER" id="PTHR10322:SF23">
    <property type="entry name" value="DNA POLYMERASE DELTA CATALYTIC SUBUNIT"/>
    <property type="match status" value="1"/>
</dbReference>
<evidence type="ECO:0000256" key="5">
    <source>
        <dbReference type="ARBA" id="ARBA00023125"/>
    </source>
</evidence>
<dbReference type="EC" id="2.7.7.7" evidence="7"/>
<dbReference type="EMBL" id="CAJVPZ010005666">
    <property type="protein sequence ID" value="CAG8564066.1"/>
    <property type="molecule type" value="Genomic_DNA"/>
</dbReference>